<dbReference type="SUPFAM" id="SSF50494">
    <property type="entry name" value="Trypsin-like serine proteases"/>
    <property type="match status" value="1"/>
</dbReference>
<dbReference type="Pfam" id="PF13180">
    <property type="entry name" value="PDZ_2"/>
    <property type="match status" value="1"/>
</dbReference>
<organism evidence="6 7">
    <name type="scientific">Ktedonobacter robiniae</name>
    <dbReference type="NCBI Taxonomy" id="2778365"/>
    <lineage>
        <taxon>Bacteria</taxon>
        <taxon>Bacillati</taxon>
        <taxon>Chloroflexota</taxon>
        <taxon>Ktedonobacteria</taxon>
        <taxon>Ktedonobacterales</taxon>
        <taxon>Ktedonobacteraceae</taxon>
        <taxon>Ktedonobacter</taxon>
    </lineage>
</organism>
<dbReference type="InterPro" id="IPR001940">
    <property type="entry name" value="Peptidase_S1C"/>
</dbReference>
<evidence type="ECO:0000256" key="2">
    <source>
        <dbReference type="ARBA" id="ARBA00022801"/>
    </source>
</evidence>
<protein>
    <recommendedName>
        <fullName evidence="5">PDZ domain-containing protein</fullName>
    </recommendedName>
</protein>
<dbReference type="InterPro" id="IPR036034">
    <property type="entry name" value="PDZ_sf"/>
</dbReference>
<accession>A0ABQ3UNF7</accession>
<gene>
    <name evidence="6" type="ORF">KSB_26850</name>
</gene>
<dbReference type="EMBL" id="BNJG01000001">
    <property type="protein sequence ID" value="GHO54210.1"/>
    <property type="molecule type" value="Genomic_DNA"/>
</dbReference>
<dbReference type="Gene3D" id="2.40.10.120">
    <property type="match status" value="1"/>
</dbReference>
<evidence type="ECO:0000313" key="6">
    <source>
        <dbReference type="EMBL" id="GHO54210.1"/>
    </source>
</evidence>
<dbReference type="SMART" id="SM00228">
    <property type="entry name" value="PDZ"/>
    <property type="match status" value="1"/>
</dbReference>
<feature type="transmembrane region" description="Helical" evidence="4">
    <location>
        <begin position="98"/>
        <end position="119"/>
    </location>
</feature>
<evidence type="ECO:0000256" key="1">
    <source>
        <dbReference type="ARBA" id="ARBA00022670"/>
    </source>
</evidence>
<dbReference type="PANTHER" id="PTHR43343">
    <property type="entry name" value="PEPTIDASE S12"/>
    <property type="match status" value="1"/>
</dbReference>
<keyword evidence="7" id="KW-1185">Reference proteome</keyword>
<reference evidence="6 7" key="1">
    <citation type="journal article" date="2021" name="Int. J. Syst. Evol. Microbiol.">
        <title>Reticulibacter mediterranei gen. nov., sp. nov., within the new family Reticulibacteraceae fam. nov., and Ktedonospora formicarum gen. nov., sp. nov., Ktedonobacter robiniae sp. nov., Dictyobacter formicarum sp. nov. and Dictyobacter arantiisoli sp. nov., belonging to the class Ktedonobacteria.</title>
        <authorList>
            <person name="Yabe S."/>
            <person name="Zheng Y."/>
            <person name="Wang C.M."/>
            <person name="Sakai Y."/>
            <person name="Abe K."/>
            <person name="Yokota A."/>
            <person name="Donadio S."/>
            <person name="Cavaletti L."/>
            <person name="Monciardini P."/>
        </authorList>
    </citation>
    <scope>NUCLEOTIDE SEQUENCE [LARGE SCALE GENOMIC DNA]</scope>
    <source>
        <strain evidence="6 7">SOSP1-30</strain>
    </source>
</reference>
<dbReference type="PANTHER" id="PTHR43343:SF3">
    <property type="entry name" value="PROTEASE DO-LIKE 8, CHLOROPLASTIC"/>
    <property type="match status" value="1"/>
</dbReference>
<feature type="domain" description="PDZ" evidence="5">
    <location>
        <begin position="367"/>
        <end position="443"/>
    </location>
</feature>
<comment type="caution">
    <text evidence="6">The sequence shown here is derived from an EMBL/GenBank/DDBJ whole genome shotgun (WGS) entry which is preliminary data.</text>
</comment>
<evidence type="ECO:0000313" key="7">
    <source>
        <dbReference type="Proteomes" id="UP000654345"/>
    </source>
</evidence>
<dbReference type="PRINTS" id="PR00834">
    <property type="entry name" value="PROTEASES2C"/>
</dbReference>
<dbReference type="PROSITE" id="PS50106">
    <property type="entry name" value="PDZ"/>
    <property type="match status" value="1"/>
</dbReference>
<dbReference type="Proteomes" id="UP000654345">
    <property type="component" value="Unassembled WGS sequence"/>
</dbReference>
<evidence type="ECO:0000256" key="4">
    <source>
        <dbReference type="SAM" id="Phobius"/>
    </source>
</evidence>
<keyword evidence="4" id="KW-1133">Transmembrane helix</keyword>
<dbReference type="InterPro" id="IPR009003">
    <property type="entry name" value="Peptidase_S1_PA"/>
</dbReference>
<dbReference type="Gene3D" id="2.30.42.10">
    <property type="match status" value="1"/>
</dbReference>
<feature type="compositionally biased region" description="Polar residues" evidence="3">
    <location>
        <begin position="28"/>
        <end position="42"/>
    </location>
</feature>
<feature type="region of interest" description="Disordered" evidence="3">
    <location>
        <begin position="1"/>
        <end position="92"/>
    </location>
</feature>
<feature type="compositionally biased region" description="Polar residues" evidence="3">
    <location>
        <begin position="1"/>
        <end position="20"/>
    </location>
</feature>
<keyword evidence="4" id="KW-0812">Transmembrane</keyword>
<name>A0ABQ3UNF7_9CHLR</name>
<dbReference type="InterPro" id="IPR051201">
    <property type="entry name" value="Chloro_Bact_Ser_Proteases"/>
</dbReference>
<evidence type="ECO:0000259" key="5">
    <source>
        <dbReference type="PROSITE" id="PS50106"/>
    </source>
</evidence>
<keyword evidence="2" id="KW-0378">Hydrolase</keyword>
<dbReference type="InterPro" id="IPR001478">
    <property type="entry name" value="PDZ"/>
</dbReference>
<keyword evidence="4" id="KW-0472">Membrane</keyword>
<feature type="compositionally biased region" description="Polar residues" evidence="3">
    <location>
        <begin position="61"/>
        <end position="75"/>
    </location>
</feature>
<sequence>MLNENDSANDVVNDTTNGTDYTKIDMYSPSTQDAEQYSGSQETLDEHEKVQPLPQAGQPASWAQQTQAGTYASSAPNGSVPPPVAQPPVRRGPSTASIALLAVVLLLVFGTGLFAGWQFGRGGVSVPSSSQAGLQTDSSSHSQVTIPALSDNNIQTVREAVVTNIQPAVVQISTGSSLGSGVVIDKRGYIVTNNHVVENAQSLTVKLFDGNQLSATLVGTDATDDLAVVKINPPANLATANLGDSSSLKVGQEVLAVGNPLGNSQTVTHGIVSALGRNVSEGNGATIPNTIQTDAPINPGNSGGALVDLQGNVIGIPTLVAINSEFNTPANGVGYAIPSNRVKFIATQLINGGKVTHTGRAALNVTVVAVDASMAQRNGLAVQQGVMIVEVTQDGAAAKAGLQVNDVIVQVDNKNVTDSSSLSDALLSKNVGDKVAVKVYRGNQQLTINVALGELQAQTK</sequence>
<dbReference type="SUPFAM" id="SSF50156">
    <property type="entry name" value="PDZ domain-like"/>
    <property type="match status" value="1"/>
</dbReference>
<proteinExistence type="predicted"/>
<evidence type="ECO:0000256" key="3">
    <source>
        <dbReference type="SAM" id="MobiDB-lite"/>
    </source>
</evidence>
<dbReference type="RefSeq" id="WP_201370949.1">
    <property type="nucleotide sequence ID" value="NZ_BNJG01000001.1"/>
</dbReference>
<dbReference type="Pfam" id="PF13365">
    <property type="entry name" value="Trypsin_2"/>
    <property type="match status" value="1"/>
</dbReference>
<keyword evidence="1" id="KW-0645">Protease</keyword>